<reference evidence="1" key="2">
    <citation type="submission" date="2020-09" db="EMBL/GenBank/DDBJ databases">
        <authorList>
            <person name="Sun Q."/>
            <person name="Zhou Y."/>
        </authorList>
    </citation>
    <scope>NUCLEOTIDE SEQUENCE</scope>
    <source>
        <strain evidence="1">CGMCC 1.12919</strain>
    </source>
</reference>
<dbReference type="RefSeq" id="WP_188610123.1">
    <property type="nucleotide sequence ID" value="NZ_BMGG01000005.1"/>
</dbReference>
<reference evidence="1" key="1">
    <citation type="journal article" date="2014" name="Int. J. Syst. Evol. Microbiol.">
        <title>Complete genome sequence of Corynebacterium casei LMG S-19264T (=DSM 44701T), isolated from a smear-ripened cheese.</title>
        <authorList>
            <consortium name="US DOE Joint Genome Institute (JGI-PGF)"/>
            <person name="Walter F."/>
            <person name="Albersmeier A."/>
            <person name="Kalinowski J."/>
            <person name="Ruckert C."/>
        </authorList>
    </citation>
    <scope>NUCLEOTIDE SEQUENCE</scope>
    <source>
        <strain evidence="1">CGMCC 1.12919</strain>
    </source>
</reference>
<keyword evidence="2" id="KW-1185">Reference proteome</keyword>
<gene>
    <name evidence="1" type="ORF">GCM10010994_31530</name>
</gene>
<dbReference type="EMBL" id="BMGG01000005">
    <property type="protein sequence ID" value="GGC70674.1"/>
    <property type="molecule type" value="Genomic_DNA"/>
</dbReference>
<comment type="caution">
    <text evidence="1">The sequence shown here is derived from an EMBL/GenBank/DDBJ whole genome shotgun (WGS) entry which is preliminary data.</text>
</comment>
<dbReference type="AlphaFoldDB" id="A0A916UF45"/>
<sequence length="69" mass="7465">MTDGFRLTYTSKSGGVEDWLVHCDGLEAAKAKVEKEIGEGHELSAYKRVSAAELASASLEFGEVKRMSS</sequence>
<organism evidence="1 2">
    <name type="scientific">Chelatococcus reniformis</name>
    <dbReference type="NCBI Taxonomy" id="1494448"/>
    <lineage>
        <taxon>Bacteria</taxon>
        <taxon>Pseudomonadati</taxon>
        <taxon>Pseudomonadota</taxon>
        <taxon>Alphaproteobacteria</taxon>
        <taxon>Hyphomicrobiales</taxon>
        <taxon>Chelatococcaceae</taxon>
        <taxon>Chelatococcus</taxon>
    </lineage>
</organism>
<evidence type="ECO:0000313" key="2">
    <source>
        <dbReference type="Proteomes" id="UP000637002"/>
    </source>
</evidence>
<proteinExistence type="predicted"/>
<accession>A0A916UF45</accession>
<dbReference type="Proteomes" id="UP000637002">
    <property type="component" value="Unassembled WGS sequence"/>
</dbReference>
<evidence type="ECO:0000313" key="1">
    <source>
        <dbReference type="EMBL" id="GGC70674.1"/>
    </source>
</evidence>
<protein>
    <submittedName>
        <fullName evidence="1">Uncharacterized protein</fullName>
    </submittedName>
</protein>
<name>A0A916UF45_9HYPH</name>